<keyword evidence="3" id="KW-1185">Reference proteome</keyword>
<dbReference type="KEGG" id="tet:TTHERM_00467510"/>
<evidence type="ECO:0000256" key="1">
    <source>
        <dbReference type="SAM" id="MobiDB-lite"/>
    </source>
</evidence>
<evidence type="ECO:0000313" key="2">
    <source>
        <dbReference type="EMBL" id="EAS04802.2"/>
    </source>
</evidence>
<reference evidence="3" key="1">
    <citation type="journal article" date="2006" name="PLoS Biol.">
        <title>Macronuclear genome sequence of the ciliate Tetrahymena thermophila, a model eukaryote.</title>
        <authorList>
            <person name="Eisen J.A."/>
            <person name="Coyne R.S."/>
            <person name="Wu M."/>
            <person name="Wu D."/>
            <person name="Thiagarajan M."/>
            <person name="Wortman J.R."/>
            <person name="Badger J.H."/>
            <person name="Ren Q."/>
            <person name="Amedeo P."/>
            <person name="Jones K.M."/>
            <person name="Tallon L.J."/>
            <person name="Delcher A.L."/>
            <person name="Salzberg S.L."/>
            <person name="Silva J.C."/>
            <person name="Haas B.J."/>
            <person name="Majoros W.H."/>
            <person name="Farzad M."/>
            <person name="Carlton J.M."/>
            <person name="Smith R.K. Jr."/>
            <person name="Garg J."/>
            <person name="Pearlman R.E."/>
            <person name="Karrer K.M."/>
            <person name="Sun L."/>
            <person name="Manning G."/>
            <person name="Elde N.C."/>
            <person name="Turkewitz A.P."/>
            <person name="Asai D.J."/>
            <person name="Wilkes D.E."/>
            <person name="Wang Y."/>
            <person name="Cai H."/>
            <person name="Collins K."/>
            <person name="Stewart B.A."/>
            <person name="Lee S.R."/>
            <person name="Wilamowska K."/>
            <person name="Weinberg Z."/>
            <person name="Ruzzo W.L."/>
            <person name="Wloga D."/>
            <person name="Gaertig J."/>
            <person name="Frankel J."/>
            <person name="Tsao C.-C."/>
            <person name="Gorovsky M.A."/>
            <person name="Keeling P.J."/>
            <person name="Waller R.F."/>
            <person name="Patron N.J."/>
            <person name="Cherry J.M."/>
            <person name="Stover N.A."/>
            <person name="Krieger C.J."/>
            <person name="del Toro C."/>
            <person name="Ryder H.F."/>
            <person name="Williamson S.C."/>
            <person name="Barbeau R.A."/>
            <person name="Hamilton E.P."/>
            <person name="Orias E."/>
        </authorList>
    </citation>
    <scope>NUCLEOTIDE SEQUENCE [LARGE SCALE GENOMIC DNA]</scope>
    <source>
        <strain evidence="3">SB210</strain>
    </source>
</reference>
<dbReference type="RefSeq" id="XP_001025047.2">
    <property type="nucleotide sequence ID" value="XM_001025047.3"/>
</dbReference>
<feature type="region of interest" description="Disordered" evidence="1">
    <location>
        <begin position="1"/>
        <end position="38"/>
    </location>
</feature>
<dbReference type="GeneID" id="7826161"/>
<dbReference type="AlphaFoldDB" id="I7M431"/>
<sequence>MRTLQPQNKTKNNNPQNGNNNNSNNNNQKQNQKGGQNQKNTKIVTKTSFFQPLDFSLEILSEGDSAKFMNSFNDYIKECRGFYQLSDYLDLGSKDPKKSEVKHKVQPLNMSHILIGLKSIARKLRNNPDSFESVVLIYERESHDILEEVLQLCNRKNVKLILLQKSQRKRMMDITGVKKFNGLGILKFEKTQNHIDDINSYSSKCKSNFTWAVNPDELKPLKLKIQTIEKPIEKKKGEQVNKPQESQK</sequence>
<gene>
    <name evidence="2" type="ORF">TTHERM_00467510</name>
</gene>
<name>I7M431_TETTS</name>
<accession>I7M431</accession>
<evidence type="ECO:0000313" key="3">
    <source>
        <dbReference type="Proteomes" id="UP000009168"/>
    </source>
</evidence>
<protein>
    <submittedName>
        <fullName evidence="2">Uncharacterized protein</fullName>
    </submittedName>
</protein>
<dbReference type="EMBL" id="GG662441">
    <property type="protein sequence ID" value="EAS04802.2"/>
    <property type="molecule type" value="Genomic_DNA"/>
</dbReference>
<dbReference type="HOGENOM" id="CLU_1121990_0_0_1"/>
<organism evidence="2 3">
    <name type="scientific">Tetrahymena thermophila (strain SB210)</name>
    <dbReference type="NCBI Taxonomy" id="312017"/>
    <lineage>
        <taxon>Eukaryota</taxon>
        <taxon>Sar</taxon>
        <taxon>Alveolata</taxon>
        <taxon>Ciliophora</taxon>
        <taxon>Intramacronucleata</taxon>
        <taxon>Oligohymenophorea</taxon>
        <taxon>Hymenostomatida</taxon>
        <taxon>Tetrahymenina</taxon>
        <taxon>Tetrahymenidae</taxon>
        <taxon>Tetrahymena</taxon>
    </lineage>
</organism>
<dbReference type="Proteomes" id="UP000009168">
    <property type="component" value="Unassembled WGS sequence"/>
</dbReference>
<dbReference type="InParanoid" id="I7M431"/>
<proteinExistence type="predicted"/>